<dbReference type="GO" id="GO:0005783">
    <property type="term" value="C:endoplasmic reticulum"/>
    <property type="evidence" value="ECO:0007669"/>
    <property type="project" value="TreeGrafter"/>
</dbReference>
<dbReference type="EC" id="3.2.1.-" evidence="9"/>
<keyword evidence="4 9" id="KW-0378">Hydrolase</keyword>
<evidence type="ECO:0000313" key="10">
    <source>
        <dbReference type="EMBL" id="CAG8626898.1"/>
    </source>
</evidence>
<sequence>MVLRKASTTQISWGLNTRIRRAIIIILLQGLVTYQILRSWTTDPSAKIIYEIGDQVYLANVSRLPRIQFDFSSIEETNEEKAIRIKRQESVRNGFIHAWNGYTKYAWGHDELKPVSNESDNSFNGWGATIVDSLDTMWIMDLKDEFNRSRKFVSEVDFSVSSYSVNVFETTIRYLGGLLSAFELSKDQIFLEKAHELGVSLLGSFNSPFGLPYNDITLLEEGSFPETSSSALLARIGSLYLEFTKLAQLTDDSDFFFLVNNITNFIENANITIPGLYPIGISYETGEFFSDYISFGANGDSFYEYLIKEYILVGGALDQYRRMYIQSVESMHQYMIKEFSIKERPNMLFLGELYNNSFVGKMDHLVCFIPGMLAIGSKILDRPGDLETAKRLAETCYWLYEDTETGIGAEVNMLNLIESSETTDENEIFSDKILRTDKRYLLRPETIESLFVLYRVTGDKEYQEKGWKIWQAIDKWCKTPTAYSGLYDVTSTERPHNDNMESFFLAETLKYLYLLFSSPTHISLDTYVFNTEAHPLLRMAKSY</sequence>
<dbReference type="GO" id="GO:0005975">
    <property type="term" value="P:carbohydrate metabolic process"/>
    <property type="evidence" value="ECO:0007669"/>
    <property type="project" value="InterPro"/>
</dbReference>
<evidence type="ECO:0000256" key="9">
    <source>
        <dbReference type="RuleBase" id="RU361193"/>
    </source>
</evidence>
<comment type="cofactor">
    <cofactor evidence="1 7">
        <name>Ca(2+)</name>
        <dbReference type="ChEBI" id="CHEBI:29108"/>
    </cofactor>
</comment>
<dbReference type="Proteomes" id="UP000789342">
    <property type="component" value="Unassembled WGS sequence"/>
</dbReference>
<dbReference type="OrthoDB" id="8118055at2759"/>
<keyword evidence="9" id="KW-0326">Glycosidase</keyword>
<feature type="active site" evidence="6">
    <location>
        <position position="300"/>
    </location>
</feature>
<reference evidence="10" key="1">
    <citation type="submission" date="2021-06" db="EMBL/GenBank/DDBJ databases">
        <authorList>
            <person name="Kallberg Y."/>
            <person name="Tangrot J."/>
            <person name="Rosling A."/>
        </authorList>
    </citation>
    <scope>NUCLEOTIDE SEQUENCE</scope>
    <source>
        <strain evidence="10">CL551</strain>
    </source>
</reference>
<feature type="active site" description="Proton donor" evidence="6">
    <location>
        <position position="410"/>
    </location>
</feature>
<keyword evidence="7" id="KW-0479">Metal-binding</keyword>
<keyword evidence="7" id="KW-0106">Calcium</keyword>
<feature type="active site" evidence="6">
    <location>
        <position position="445"/>
    </location>
</feature>
<dbReference type="PRINTS" id="PR00747">
    <property type="entry name" value="GLYHDRLASE47"/>
</dbReference>
<feature type="binding site" evidence="7">
    <location>
        <position position="531"/>
    </location>
    <ligand>
        <name>Ca(2+)</name>
        <dbReference type="ChEBI" id="CHEBI:29108"/>
    </ligand>
</feature>
<dbReference type="GO" id="GO:0016020">
    <property type="term" value="C:membrane"/>
    <property type="evidence" value="ECO:0007669"/>
    <property type="project" value="InterPro"/>
</dbReference>
<evidence type="ECO:0000313" key="11">
    <source>
        <dbReference type="Proteomes" id="UP000789342"/>
    </source>
</evidence>
<dbReference type="InterPro" id="IPR012341">
    <property type="entry name" value="6hp_glycosidase-like_sf"/>
</dbReference>
<comment type="similarity">
    <text evidence="3 9">Belongs to the glycosyl hydrolase 47 family.</text>
</comment>
<proteinExistence type="inferred from homology"/>
<dbReference type="Gene3D" id="1.50.10.10">
    <property type="match status" value="1"/>
</dbReference>
<evidence type="ECO:0000256" key="6">
    <source>
        <dbReference type="PIRSR" id="PIRSR601382-1"/>
    </source>
</evidence>
<dbReference type="GO" id="GO:0036503">
    <property type="term" value="P:ERAD pathway"/>
    <property type="evidence" value="ECO:0007669"/>
    <property type="project" value="UniProtKB-ARBA"/>
</dbReference>
<evidence type="ECO:0000256" key="4">
    <source>
        <dbReference type="ARBA" id="ARBA00022801"/>
    </source>
</evidence>
<dbReference type="InterPro" id="IPR036026">
    <property type="entry name" value="Seven-hairpin_glycosidases"/>
</dbReference>
<evidence type="ECO:0000256" key="5">
    <source>
        <dbReference type="ARBA" id="ARBA00023157"/>
    </source>
</evidence>
<dbReference type="GO" id="GO:0004571">
    <property type="term" value="F:mannosyl-oligosaccharide 1,2-alpha-mannosidase activity"/>
    <property type="evidence" value="ECO:0007669"/>
    <property type="project" value="InterPro"/>
</dbReference>
<dbReference type="SUPFAM" id="SSF48225">
    <property type="entry name" value="Seven-hairpin glycosidases"/>
    <property type="match status" value="1"/>
</dbReference>
<comment type="caution">
    <text evidence="10">The sequence shown here is derived from an EMBL/GenBank/DDBJ whole genome shotgun (WGS) entry which is preliminary data.</text>
</comment>
<evidence type="ECO:0000256" key="8">
    <source>
        <dbReference type="PIRSR" id="PIRSR601382-3"/>
    </source>
</evidence>
<accession>A0A9N9D6E5</accession>
<feature type="disulfide bond" evidence="8">
    <location>
        <begin position="367"/>
        <end position="396"/>
    </location>
</feature>
<dbReference type="Pfam" id="PF01532">
    <property type="entry name" value="Glyco_hydro_47"/>
    <property type="match status" value="1"/>
</dbReference>
<organism evidence="10 11">
    <name type="scientific">Acaulospora morrowiae</name>
    <dbReference type="NCBI Taxonomy" id="94023"/>
    <lineage>
        <taxon>Eukaryota</taxon>
        <taxon>Fungi</taxon>
        <taxon>Fungi incertae sedis</taxon>
        <taxon>Mucoromycota</taxon>
        <taxon>Glomeromycotina</taxon>
        <taxon>Glomeromycetes</taxon>
        <taxon>Diversisporales</taxon>
        <taxon>Acaulosporaceae</taxon>
        <taxon>Acaulospora</taxon>
    </lineage>
</organism>
<keyword evidence="5 8" id="KW-1015">Disulfide bond</keyword>
<dbReference type="InterPro" id="IPR050749">
    <property type="entry name" value="Glycosyl_Hydrolase_47"/>
</dbReference>
<evidence type="ECO:0000256" key="3">
    <source>
        <dbReference type="ARBA" id="ARBA00007658"/>
    </source>
</evidence>
<protein>
    <recommendedName>
        <fullName evidence="9">alpha-1,2-Mannosidase</fullName>
        <ecNumber evidence="9">3.2.1.-</ecNumber>
    </recommendedName>
</protein>
<dbReference type="PANTHER" id="PTHR11742">
    <property type="entry name" value="MANNOSYL-OLIGOSACCHARIDE ALPHA-1,2-MANNOSIDASE-RELATED"/>
    <property type="match status" value="1"/>
</dbReference>
<evidence type="ECO:0000256" key="1">
    <source>
        <dbReference type="ARBA" id="ARBA00001913"/>
    </source>
</evidence>
<dbReference type="EMBL" id="CAJVPV010008132">
    <property type="protein sequence ID" value="CAG8626898.1"/>
    <property type="molecule type" value="Genomic_DNA"/>
</dbReference>
<dbReference type="InterPro" id="IPR001382">
    <property type="entry name" value="Glyco_hydro_47"/>
</dbReference>
<comment type="pathway">
    <text evidence="2">Protein modification; protein glycosylation.</text>
</comment>
<name>A0A9N9D6E5_9GLOM</name>
<dbReference type="PANTHER" id="PTHR11742:SF103">
    <property type="entry name" value="ENDOPLASMIC RETICULUM MANNOSIDASE MNL2-RELATED"/>
    <property type="match status" value="1"/>
</dbReference>
<evidence type="ECO:0000256" key="2">
    <source>
        <dbReference type="ARBA" id="ARBA00004922"/>
    </source>
</evidence>
<gene>
    <name evidence="10" type="ORF">AMORRO_LOCUS8913</name>
</gene>
<feature type="active site" description="Proton donor" evidence="6">
    <location>
        <position position="169"/>
    </location>
</feature>
<dbReference type="GO" id="GO:0005509">
    <property type="term" value="F:calcium ion binding"/>
    <property type="evidence" value="ECO:0007669"/>
    <property type="project" value="InterPro"/>
</dbReference>
<keyword evidence="11" id="KW-1185">Reference proteome</keyword>
<evidence type="ECO:0000256" key="7">
    <source>
        <dbReference type="PIRSR" id="PIRSR601382-2"/>
    </source>
</evidence>
<dbReference type="AlphaFoldDB" id="A0A9N9D6E5"/>